<dbReference type="NCBIfam" id="TIGR00004">
    <property type="entry name" value="Rid family detoxifying hydrolase"/>
    <property type="match status" value="1"/>
</dbReference>
<dbReference type="Proteomes" id="UP000321085">
    <property type="component" value="Unassembled WGS sequence"/>
</dbReference>
<dbReference type="InterPro" id="IPR006175">
    <property type="entry name" value="YjgF/YER057c/UK114"/>
</dbReference>
<comment type="caution">
    <text evidence="2">The sequence shown here is derived from an EMBL/GenBank/DDBJ whole genome shotgun (WGS) entry which is preliminary data.</text>
</comment>
<dbReference type="GO" id="GO:0005829">
    <property type="term" value="C:cytosol"/>
    <property type="evidence" value="ECO:0007669"/>
    <property type="project" value="TreeGrafter"/>
</dbReference>
<dbReference type="InterPro" id="IPR035959">
    <property type="entry name" value="RutC-like_sf"/>
</dbReference>
<proteinExistence type="inferred from homology"/>
<evidence type="ECO:0000313" key="3">
    <source>
        <dbReference type="Proteomes" id="UP000321085"/>
    </source>
</evidence>
<dbReference type="PROSITE" id="PS01094">
    <property type="entry name" value="UPF0076"/>
    <property type="match status" value="1"/>
</dbReference>
<evidence type="ECO:0000313" key="2">
    <source>
        <dbReference type="EMBL" id="GEO14162.1"/>
    </source>
</evidence>
<dbReference type="AlphaFoldDB" id="A0A512BQF9"/>
<evidence type="ECO:0000256" key="1">
    <source>
        <dbReference type="ARBA" id="ARBA00010552"/>
    </source>
</evidence>
<dbReference type="FunFam" id="3.30.1330.40:FF:000001">
    <property type="entry name" value="L-PSP family endoribonuclease"/>
    <property type="match status" value="1"/>
</dbReference>
<keyword evidence="3" id="KW-1185">Reference proteome</keyword>
<dbReference type="InterPro" id="IPR019897">
    <property type="entry name" value="RidA_CS"/>
</dbReference>
<dbReference type="EMBL" id="BJYU01000020">
    <property type="protein sequence ID" value="GEO14162.1"/>
    <property type="molecule type" value="Genomic_DNA"/>
</dbReference>
<dbReference type="CDD" id="cd00448">
    <property type="entry name" value="YjgF_YER057c_UK114_family"/>
    <property type="match status" value="1"/>
</dbReference>
<dbReference type="Pfam" id="PF01042">
    <property type="entry name" value="Ribonuc_L-PSP"/>
    <property type="match status" value="1"/>
</dbReference>
<reference evidence="2 3" key="1">
    <citation type="submission" date="2019-07" db="EMBL/GenBank/DDBJ databases">
        <title>Whole genome shotgun sequence of Microvirga aerophila NBRC 106136.</title>
        <authorList>
            <person name="Hosoyama A."/>
            <person name="Uohara A."/>
            <person name="Ohji S."/>
            <person name="Ichikawa N."/>
        </authorList>
    </citation>
    <scope>NUCLEOTIDE SEQUENCE [LARGE SCALE GENOMIC DNA]</scope>
    <source>
        <strain evidence="2 3">NBRC 106136</strain>
    </source>
</reference>
<gene>
    <name evidence="2" type="ORF">MAE02_18580</name>
</gene>
<name>A0A512BQF9_9HYPH</name>
<comment type="similarity">
    <text evidence="1">Belongs to the RutC family.</text>
</comment>
<accession>A0A512BQF9</accession>
<sequence>MARKSVLTSQAAPPAGAYSQAVSAGDFVFVSGQLPLDPNGALVGAGDIKAQTRIVLHNMAAILREAGSSLDDVVKTTVFLTSLDDFPGMNEIYAATFAPPYPARSTVEIGRLPHGMLLEIECIATAQRKTT</sequence>
<dbReference type="Gene3D" id="3.30.1330.40">
    <property type="entry name" value="RutC-like"/>
    <property type="match status" value="1"/>
</dbReference>
<dbReference type="PANTHER" id="PTHR11803">
    <property type="entry name" value="2-IMINOBUTANOATE/2-IMINOPROPANOATE DEAMINASE RIDA"/>
    <property type="match status" value="1"/>
</dbReference>
<dbReference type="RefSeq" id="WP_114186632.1">
    <property type="nucleotide sequence ID" value="NZ_QOIO01000023.1"/>
</dbReference>
<dbReference type="GO" id="GO:0019239">
    <property type="term" value="F:deaminase activity"/>
    <property type="evidence" value="ECO:0007669"/>
    <property type="project" value="TreeGrafter"/>
</dbReference>
<dbReference type="OrthoDB" id="9808943at2"/>
<dbReference type="PANTHER" id="PTHR11803:SF39">
    <property type="entry name" value="2-IMINOBUTANOATE_2-IMINOPROPANOATE DEAMINASE"/>
    <property type="match status" value="1"/>
</dbReference>
<dbReference type="SUPFAM" id="SSF55298">
    <property type="entry name" value="YjgF-like"/>
    <property type="match status" value="1"/>
</dbReference>
<protein>
    <submittedName>
        <fullName evidence="2">Endoribonuclease L-PSP</fullName>
    </submittedName>
</protein>
<organism evidence="2 3">
    <name type="scientific">Microvirga aerophila</name>
    <dbReference type="NCBI Taxonomy" id="670291"/>
    <lineage>
        <taxon>Bacteria</taxon>
        <taxon>Pseudomonadati</taxon>
        <taxon>Pseudomonadota</taxon>
        <taxon>Alphaproteobacteria</taxon>
        <taxon>Hyphomicrobiales</taxon>
        <taxon>Methylobacteriaceae</taxon>
        <taxon>Microvirga</taxon>
    </lineage>
</organism>
<dbReference type="InterPro" id="IPR006056">
    <property type="entry name" value="RidA"/>
</dbReference>